<accession>A0A3N0GJQ0</accession>
<dbReference type="SUPFAM" id="SSF46785">
    <property type="entry name" value="Winged helix' DNA-binding domain"/>
    <property type="match status" value="1"/>
</dbReference>
<keyword evidence="3" id="KW-1185">Reference proteome</keyword>
<dbReference type="Gene3D" id="1.10.10.10">
    <property type="entry name" value="Winged helix-like DNA-binding domain superfamily/Winged helix DNA-binding domain"/>
    <property type="match status" value="1"/>
</dbReference>
<dbReference type="PROSITE" id="PS50987">
    <property type="entry name" value="HTH_ARSR_2"/>
    <property type="match status" value="1"/>
</dbReference>
<name>A0A3N0GJQ0_9ACTN</name>
<dbReference type="InterPro" id="IPR036388">
    <property type="entry name" value="WH-like_DNA-bd_sf"/>
</dbReference>
<evidence type="ECO:0000259" key="1">
    <source>
        <dbReference type="PROSITE" id="PS50987"/>
    </source>
</evidence>
<dbReference type="CDD" id="cd00090">
    <property type="entry name" value="HTH_ARSR"/>
    <property type="match status" value="1"/>
</dbReference>
<proteinExistence type="predicted"/>
<reference evidence="2 3" key="1">
    <citation type="submission" date="2018-11" db="EMBL/GenBank/DDBJ databases">
        <authorList>
            <person name="Li F."/>
        </authorList>
    </citation>
    <scope>NUCLEOTIDE SEQUENCE [LARGE SCALE GENOMIC DNA]</scope>
    <source>
        <strain evidence="2 3">Gsoil 818</strain>
    </source>
</reference>
<dbReference type="AlphaFoldDB" id="A0A3N0GJQ0"/>
<organism evidence="2 3">
    <name type="scientific">Nocardioides pocheonensis</name>
    <dbReference type="NCBI Taxonomy" id="661485"/>
    <lineage>
        <taxon>Bacteria</taxon>
        <taxon>Bacillati</taxon>
        <taxon>Actinomycetota</taxon>
        <taxon>Actinomycetes</taxon>
        <taxon>Propionibacteriales</taxon>
        <taxon>Nocardioidaceae</taxon>
        <taxon>Nocardioides</taxon>
    </lineage>
</organism>
<dbReference type="RefSeq" id="WP_123224199.1">
    <property type="nucleotide sequence ID" value="NZ_RJSF01000044.1"/>
</dbReference>
<dbReference type="GO" id="GO:0003700">
    <property type="term" value="F:DNA-binding transcription factor activity"/>
    <property type="evidence" value="ECO:0007669"/>
    <property type="project" value="InterPro"/>
</dbReference>
<dbReference type="EMBL" id="RJSF01000044">
    <property type="protein sequence ID" value="RNM12436.1"/>
    <property type="molecule type" value="Genomic_DNA"/>
</dbReference>
<evidence type="ECO:0000313" key="3">
    <source>
        <dbReference type="Proteomes" id="UP000279994"/>
    </source>
</evidence>
<dbReference type="Pfam" id="PF12840">
    <property type="entry name" value="HTH_20"/>
    <property type="match status" value="1"/>
</dbReference>
<dbReference type="OrthoDB" id="4471357at2"/>
<protein>
    <submittedName>
        <fullName evidence="2">ArsR family transcriptional regulator</fullName>
    </submittedName>
</protein>
<dbReference type="PRINTS" id="PR00778">
    <property type="entry name" value="HTHARSR"/>
</dbReference>
<evidence type="ECO:0000313" key="2">
    <source>
        <dbReference type="EMBL" id="RNM12436.1"/>
    </source>
</evidence>
<dbReference type="InterPro" id="IPR011991">
    <property type="entry name" value="ArsR-like_HTH"/>
</dbReference>
<dbReference type="InterPro" id="IPR001845">
    <property type="entry name" value="HTH_ArsR_DNA-bd_dom"/>
</dbReference>
<sequence>MGTTTDTLEDAADSPVLPAVQPVAPLQQVLAALADPVRLEMVRRLADSGAPMACGQLYDGINKSTASHHFKILREAGLTERVMIGGQAHQLLRLDEVEQALPGVLPAVVTAARA</sequence>
<gene>
    <name evidence="2" type="ORF">EFL26_17475</name>
</gene>
<dbReference type="InterPro" id="IPR036390">
    <property type="entry name" value="WH_DNA-bd_sf"/>
</dbReference>
<dbReference type="SMART" id="SM00418">
    <property type="entry name" value="HTH_ARSR"/>
    <property type="match status" value="1"/>
</dbReference>
<feature type="domain" description="HTH arsR-type" evidence="1">
    <location>
        <begin position="18"/>
        <end position="112"/>
    </location>
</feature>
<comment type="caution">
    <text evidence="2">The sequence shown here is derived from an EMBL/GenBank/DDBJ whole genome shotgun (WGS) entry which is preliminary data.</text>
</comment>
<dbReference type="Proteomes" id="UP000279994">
    <property type="component" value="Unassembled WGS sequence"/>
</dbReference>